<gene>
    <name evidence="2" type="ORF">GCM10022222_59680</name>
</gene>
<evidence type="ECO:0000313" key="2">
    <source>
        <dbReference type="EMBL" id="GAA3567819.1"/>
    </source>
</evidence>
<reference evidence="3" key="1">
    <citation type="journal article" date="2019" name="Int. J. Syst. Evol. Microbiol.">
        <title>The Global Catalogue of Microorganisms (GCM) 10K type strain sequencing project: providing services to taxonomists for standard genome sequencing and annotation.</title>
        <authorList>
            <consortium name="The Broad Institute Genomics Platform"/>
            <consortium name="The Broad Institute Genome Sequencing Center for Infectious Disease"/>
            <person name="Wu L."/>
            <person name="Ma J."/>
        </authorList>
    </citation>
    <scope>NUCLEOTIDE SEQUENCE [LARGE SCALE GENOMIC DNA]</scope>
    <source>
        <strain evidence="3">JCM 16898</strain>
    </source>
</reference>
<protein>
    <submittedName>
        <fullName evidence="2">Uncharacterized protein</fullName>
    </submittedName>
</protein>
<sequence>MSGRWPAHEVDEELDRAPVASRKPVRERVEVGAVDTGVREGGERAEPVPGAADGPGTGQRGESNRETTGHPGHTEHDDVVTRAPLRPPRQRHRRGQSGVAKRGGFLIGNTRRGRQQPVPCEECVLGHRPNGATHSSK</sequence>
<feature type="compositionally biased region" description="Basic and acidic residues" evidence="1">
    <location>
        <begin position="37"/>
        <end position="46"/>
    </location>
</feature>
<comment type="caution">
    <text evidence="2">The sequence shown here is derived from an EMBL/GenBank/DDBJ whole genome shotgun (WGS) entry which is preliminary data.</text>
</comment>
<accession>A0ABP6XJC2</accession>
<evidence type="ECO:0000313" key="3">
    <source>
        <dbReference type="Proteomes" id="UP001500689"/>
    </source>
</evidence>
<feature type="region of interest" description="Disordered" evidence="1">
    <location>
        <begin position="1"/>
        <end position="137"/>
    </location>
</feature>
<organism evidence="2 3">
    <name type="scientific">Amycolatopsis ultiminotia</name>
    <dbReference type="NCBI Taxonomy" id="543629"/>
    <lineage>
        <taxon>Bacteria</taxon>
        <taxon>Bacillati</taxon>
        <taxon>Actinomycetota</taxon>
        <taxon>Actinomycetes</taxon>
        <taxon>Pseudonocardiales</taxon>
        <taxon>Pseudonocardiaceae</taxon>
        <taxon>Amycolatopsis</taxon>
    </lineage>
</organism>
<keyword evidence="3" id="KW-1185">Reference proteome</keyword>
<proteinExistence type="predicted"/>
<name>A0ABP6XJC2_9PSEU</name>
<dbReference type="Proteomes" id="UP001500689">
    <property type="component" value="Unassembled WGS sequence"/>
</dbReference>
<dbReference type="EMBL" id="BAAAZN010000014">
    <property type="protein sequence ID" value="GAA3567819.1"/>
    <property type="molecule type" value="Genomic_DNA"/>
</dbReference>
<feature type="compositionally biased region" description="Basic and acidic residues" evidence="1">
    <location>
        <begin position="62"/>
        <end position="80"/>
    </location>
</feature>
<evidence type="ECO:0000256" key="1">
    <source>
        <dbReference type="SAM" id="MobiDB-lite"/>
    </source>
</evidence>